<dbReference type="InterPro" id="IPR021529">
    <property type="entry name" value="DUF2798"/>
</dbReference>
<name>K6Z422_9ALTE</name>
<evidence type="ECO:0000313" key="2">
    <source>
        <dbReference type="EMBL" id="GAC30976.1"/>
    </source>
</evidence>
<gene>
    <name evidence="2" type="ORF">GPLA_0055</name>
</gene>
<evidence type="ECO:0008006" key="4">
    <source>
        <dbReference type="Google" id="ProtNLM"/>
    </source>
</evidence>
<dbReference type="EMBL" id="BAER01000005">
    <property type="protein sequence ID" value="GAC30976.1"/>
    <property type="molecule type" value="Genomic_DNA"/>
</dbReference>
<reference evidence="3" key="1">
    <citation type="journal article" date="2014" name="Environ. Microbiol.">
        <title>Comparative genomics of the marine bacterial genus Glaciecola reveals the high degree of genomic diversity and genomic characteristic for cold adaptation.</title>
        <authorList>
            <person name="Qin Q.L."/>
            <person name="Xie B.B."/>
            <person name="Yu Y."/>
            <person name="Shu Y.L."/>
            <person name="Rong J.C."/>
            <person name="Zhang Y.J."/>
            <person name="Zhao D.L."/>
            <person name="Chen X.L."/>
            <person name="Zhang X.Y."/>
            <person name="Chen B."/>
            <person name="Zhou B.C."/>
            <person name="Zhang Y.Z."/>
        </authorList>
    </citation>
    <scope>NUCLEOTIDE SEQUENCE [LARGE SCALE GENOMIC DNA]</scope>
    <source>
        <strain evidence="3">LMG 21857</strain>
    </source>
</reference>
<feature type="transmembrane region" description="Helical" evidence="1">
    <location>
        <begin position="7"/>
        <end position="29"/>
    </location>
</feature>
<keyword evidence="1" id="KW-1133">Transmembrane helix</keyword>
<dbReference type="STRING" id="1129793.GPLA_0055"/>
<proteinExistence type="predicted"/>
<feature type="transmembrane region" description="Helical" evidence="1">
    <location>
        <begin position="82"/>
        <end position="104"/>
    </location>
</feature>
<comment type="caution">
    <text evidence="2">The sequence shown here is derived from an EMBL/GenBank/DDBJ whole genome shotgun (WGS) entry which is preliminary data.</text>
</comment>
<keyword evidence="1" id="KW-0472">Membrane</keyword>
<dbReference type="RefSeq" id="WP_007102786.1">
    <property type="nucleotide sequence ID" value="NZ_BAER01000005.1"/>
</dbReference>
<keyword evidence="3" id="KW-1185">Reference proteome</keyword>
<dbReference type="Pfam" id="PF11391">
    <property type="entry name" value="DUF2798"/>
    <property type="match status" value="2"/>
</dbReference>
<keyword evidence="1" id="KW-0812">Transmembrane</keyword>
<dbReference type="AlphaFoldDB" id="K6Z422"/>
<evidence type="ECO:0000256" key="1">
    <source>
        <dbReference type="SAM" id="Phobius"/>
    </source>
</evidence>
<evidence type="ECO:0000313" key="3">
    <source>
        <dbReference type="Proteomes" id="UP000006322"/>
    </source>
</evidence>
<dbReference type="Proteomes" id="UP000006322">
    <property type="component" value="Unassembled WGS sequence"/>
</dbReference>
<dbReference type="OrthoDB" id="7871259at2"/>
<feature type="transmembrane region" description="Helical" evidence="1">
    <location>
        <begin position="41"/>
        <end position="62"/>
    </location>
</feature>
<organism evidence="2 3">
    <name type="scientific">Paraglaciecola polaris LMG 21857</name>
    <dbReference type="NCBI Taxonomy" id="1129793"/>
    <lineage>
        <taxon>Bacteria</taxon>
        <taxon>Pseudomonadati</taxon>
        <taxon>Pseudomonadota</taxon>
        <taxon>Gammaproteobacteria</taxon>
        <taxon>Alteromonadales</taxon>
        <taxon>Alteromonadaceae</taxon>
        <taxon>Paraglaciecola</taxon>
    </lineage>
</organism>
<feature type="transmembrane region" description="Helical" evidence="1">
    <location>
        <begin position="116"/>
        <end position="138"/>
    </location>
</feature>
<sequence length="148" mass="16119">MHNTVKKVLLVITMVTLLGGLFTGILTYSNIGLSDTFVRQWAWSFVQAVCVLFPLGVGVMWVMNKLVAAFFTGFSTLNKNLIFGLGMAIIMEAIMALSTTYSNIGIGDMQRFGNAFLASYLMVLPVALVLSPLMTLLVKPKLDAFLAS</sequence>
<protein>
    <recommendedName>
        <fullName evidence="4">DUF2798 domain-containing protein</fullName>
    </recommendedName>
</protein>
<accession>K6Z422</accession>